<comment type="caution">
    <text evidence="1">The sequence shown here is derived from an EMBL/GenBank/DDBJ whole genome shotgun (WGS) entry which is preliminary data.</text>
</comment>
<organism evidence="1 2">
    <name type="scientific">Camellia sinensis</name>
    <name type="common">Tea plant</name>
    <name type="synonym">Thea sinensis</name>
    <dbReference type="NCBI Taxonomy" id="4442"/>
    <lineage>
        <taxon>Eukaryota</taxon>
        <taxon>Viridiplantae</taxon>
        <taxon>Streptophyta</taxon>
        <taxon>Embryophyta</taxon>
        <taxon>Tracheophyta</taxon>
        <taxon>Spermatophyta</taxon>
        <taxon>Magnoliopsida</taxon>
        <taxon>eudicotyledons</taxon>
        <taxon>Gunneridae</taxon>
        <taxon>Pentapetalae</taxon>
        <taxon>asterids</taxon>
        <taxon>Ericales</taxon>
        <taxon>Theaceae</taxon>
        <taxon>Camellia</taxon>
    </lineage>
</organism>
<proteinExistence type="predicted"/>
<dbReference type="Proteomes" id="UP000593564">
    <property type="component" value="Unassembled WGS sequence"/>
</dbReference>
<evidence type="ECO:0000313" key="1">
    <source>
        <dbReference type="EMBL" id="KAF5937163.1"/>
    </source>
</evidence>
<name>A0A7J7G8S9_CAMSI</name>
<evidence type="ECO:0000313" key="2">
    <source>
        <dbReference type="Proteomes" id="UP000593564"/>
    </source>
</evidence>
<keyword evidence="2" id="KW-1185">Reference proteome</keyword>
<dbReference type="EMBL" id="JACBKZ010000012">
    <property type="protein sequence ID" value="KAF5937163.1"/>
    <property type="molecule type" value="Genomic_DNA"/>
</dbReference>
<dbReference type="AlphaFoldDB" id="A0A7J7G8S9"/>
<gene>
    <name evidence="1" type="ORF">HYC85_024669</name>
</gene>
<reference evidence="1 2" key="2">
    <citation type="submission" date="2020-07" db="EMBL/GenBank/DDBJ databases">
        <title>Genome assembly of wild tea tree DASZ reveals pedigree and selection history of tea varieties.</title>
        <authorList>
            <person name="Zhang W."/>
        </authorList>
    </citation>
    <scope>NUCLEOTIDE SEQUENCE [LARGE SCALE GENOMIC DNA]</scope>
    <source>
        <strain evidence="2">cv. G240</strain>
        <tissue evidence="1">Leaf</tissue>
    </source>
</reference>
<protein>
    <recommendedName>
        <fullName evidence="3">Dirigent protein</fullName>
    </recommendedName>
</protein>
<evidence type="ECO:0008006" key="3">
    <source>
        <dbReference type="Google" id="ProtNLM"/>
    </source>
</evidence>
<sequence>MLLKWPVSLGLVFQLLTISILIFFLLAITTPSFTAVGEEEEKEDEHGLVRRIDRGKLMGLKKEKLSHFRFYWHDIVSGRNPRPCK</sequence>
<accession>A0A7J7G8S9</accession>
<reference evidence="2" key="1">
    <citation type="journal article" date="2020" name="Nat. Commun.">
        <title>Genome assembly of wild tea tree DASZ reveals pedigree and selection history of tea varieties.</title>
        <authorList>
            <person name="Zhang W."/>
            <person name="Zhang Y."/>
            <person name="Qiu H."/>
            <person name="Guo Y."/>
            <person name="Wan H."/>
            <person name="Zhang X."/>
            <person name="Scossa F."/>
            <person name="Alseekh S."/>
            <person name="Zhang Q."/>
            <person name="Wang P."/>
            <person name="Xu L."/>
            <person name="Schmidt M.H."/>
            <person name="Jia X."/>
            <person name="Li D."/>
            <person name="Zhu A."/>
            <person name="Guo F."/>
            <person name="Chen W."/>
            <person name="Ni D."/>
            <person name="Usadel B."/>
            <person name="Fernie A.R."/>
            <person name="Wen W."/>
        </authorList>
    </citation>
    <scope>NUCLEOTIDE SEQUENCE [LARGE SCALE GENOMIC DNA]</scope>
    <source>
        <strain evidence="2">cv. G240</strain>
    </source>
</reference>